<organism evidence="2 3">
    <name type="scientific">Paraburkholderia fungorum</name>
    <dbReference type="NCBI Taxonomy" id="134537"/>
    <lineage>
        <taxon>Bacteria</taxon>
        <taxon>Pseudomonadati</taxon>
        <taxon>Pseudomonadota</taxon>
        <taxon>Betaproteobacteria</taxon>
        <taxon>Burkholderiales</taxon>
        <taxon>Burkholderiaceae</taxon>
        <taxon>Paraburkholderia</taxon>
    </lineage>
</organism>
<dbReference type="EMBL" id="MCAS01000034">
    <property type="protein sequence ID" value="RKF38359.1"/>
    <property type="molecule type" value="Genomic_DNA"/>
</dbReference>
<dbReference type="Proteomes" id="UP000283709">
    <property type="component" value="Unassembled WGS sequence"/>
</dbReference>
<protein>
    <submittedName>
        <fullName evidence="2">Amidase</fullName>
    </submittedName>
</protein>
<dbReference type="InterPro" id="IPR036928">
    <property type="entry name" value="AS_sf"/>
</dbReference>
<dbReference type="OrthoDB" id="8576090at2"/>
<sequence length="471" mass="49804">MSVDLSLIERSACEIVDLLREEAVSPHDLLDTLAAQVARVEPQVNALPTLCFERAHAHADALLKKPVGERGLLCGLPVPIKDLTDVAGVRTTRGSLVYRDRIPDTSDAGVTLLEARGGVVYAKSNTPEFGSGGHTYNSVFGVTRNPWDLSRSAGGSSGGAAAALASGTAWVAQGSDLAGSLRTPSAFCGVVGMRPTPGRVSYGPAADPYNTLGIHGPMARNVTDAALLLDAMCGDLDCAPLSLSEPVTSFLDHARKPQRPARVAFSEGLGIAAVEPEILAICRKTMDRLSASGVGVDESDIDLSAATQAFHTLRGISYAANYEEVLAQHRDVLNPDVIWNIEFGLQVDNPAMLAAQRTRGALFHKMNALLQRYDVLICPASIVLPFPVEARDVREAAGRHFETYIDWLAIAYAVTLTGMPVIAIPCGMSASGLPVGIQIVGKPRGEAALLSAARAIEEVIGTWWVGKPQTA</sequence>
<dbReference type="AlphaFoldDB" id="A0A3R7L8I7"/>
<dbReference type="PANTHER" id="PTHR11895:SF76">
    <property type="entry name" value="INDOLEACETAMIDE HYDROLASE"/>
    <property type="match status" value="1"/>
</dbReference>
<evidence type="ECO:0000313" key="3">
    <source>
        <dbReference type="Proteomes" id="UP000283709"/>
    </source>
</evidence>
<reference evidence="2 3" key="1">
    <citation type="submission" date="2016-07" db="EMBL/GenBank/DDBJ databases">
        <title>Genome analysis of Burkholderia fungorum ES3-20.</title>
        <authorList>
            <person name="Xu D."/>
            <person name="Yao R."/>
            <person name="Zheng S."/>
        </authorList>
    </citation>
    <scope>NUCLEOTIDE SEQUENCE [LARGE SCALE GENOMIC DNA]</scope>
    <source>
        <strain evidence="2 3">ES3-20</strain>
    </source>
</reference>
<dbReference type="Gene3D" id="3.90.1300.10">
    <property type="entry name" value="Amidase signature (AS) domain"/>
    <property type="match status" value="1"/>
</dbReference>
<dbReference type="InterPro" id="IPR023631">
    <property type="entry name" value="Amidase_dom"/>
</dbReference>
<proteinExistence type="predicted"/>
<evidence type="ECO:0000313" key="2">
    <source>
        <dbReference type="EMBL" id="RKF38359.1"/>
    </source>
</evidence>
<dbReference type="PROSITE" id="PS00571">
    <property type="entry name" value="AMIDASES"/>
    <property type="match status" value="1"/>
</dbReference>
<dbReference type="InterPro" id="IPR000120">
    <property type="entry name" value="Amidase"/>
</dbReference>
<dbReference type="GO" id="GO:0003824">
    <property type="term" value="F:catalytic activity"/>
    <property type="evidence" value="ECO:0007669"/>
    <property type="project" value="InterPro"/>
</dbReference>
<dbReference type="PANTHER" id="PTHR11895">
    <property type="entry name" value="TRANSAMIDASE"/>
    <property type="match status" value="1"/>
</dbReference>
<accession>A0A3R7L8I7</accession>
<name>A0A3R7L8I7_9BURK</name>
<feature type="domain" description="Amidase" evidence="1">
    <location>
        <begin position="29"/>
        <end position="450"/>
    </location>
</feature>
<evidence type="ECO:0000259" key="1">
    <source>
        <dbReference type="Pfam" id="PF01425"/>
    </source>
</evidence>
<dbReference type="SUPFAM" id="SSF75304">
    <property type="entry name" value="Amidase signature (AS) enzymes"/>
    <property type="match status" value="1"/>
</dbReference>
<dbReference type="Pfam" id="PF01425">
    <property type="entry name" value="Amidase"/>
    <property type="match status" value="1"/>
</dbReference>
<gene>
    <name evidence="2" type="ORF">BCY88_07930</name>
</gene>
<dbReference type="InterPro" id="IPR020556">
    <property type="entry name" value="Amidase_CS"/>
</dbReference>
<dbReference type="RefSeq" id="WP_120347368.1">
    <property type="nucleotide sequence ID" value="NZ_MCAS01000034.1"/>
</dbReference>
<comment type="caution">
    <text evidence="2">The sequence shown here is derived from an EMBL/GenBank/DDBJ whole genome shotgun (WGS) entry which is preliminary data.</text>
</comment>